<dbReference type="Gramene" id="rna4560">
    <property type="protein sequence ID" value="RHN80615.1"/>
    <property type="gene ID" value="gene4560"/>
</dbReference>
<sequence length="52" mass="6485">MNLSFMKTEFWRQKRVSQNCFFSHPNSMKRAKRCFHKATHVLRRKKWCQTHT</sequence>
<gene>
    <name evidence="1" type="ORF">MtrunA17_Chr1g0190181</name>
</gene>
<accession>A0A396JWQ2</accession>
<comment type="caution">
    <text evidence="1">The sequence shown here is derived from an EMBL/GenBank/DDBJ whole genome shotgun (WGS) entry which is preliminary data.</text>
</comment>
<organism evidence="1 2">
    <name type="scientific">Medicago truncatula</name>
    <name type="common">Barrel medic</name>
    <name type="synonym">Medicago tribuloides</name>
    <dbReference type="NCBI Taxonomy" id="3880"/>
    <lineage>
        <taxon>Eukaryota</taxon>
        <taxon>Viridiplantae</taxon>
        <taxon>Streptophyta</taxon>
        <taxon>Embryophyta</taxon>
        <taxon>Tracheophyta</taxon>
        <taxon>Spermatophyta</taxon>
        <taxon>Magnoliopsida</taxon>
        <taxon>eudicotyledons</taxon>
        <taxon>Gunneridae</taxon>
        <taxon>Pentapetalae</taxon>
        <taxon>rosids</taxon>
        <taxon>fabids</taxon>
        <taxon>Fabales</taxon>
        <taxon>Fabaceae</taxon>
        <taxon>Papilionoideae</taxon>
        <taxon>50 kb inversion clade</taxon>
        <taxon>NPAAA clade</taxon>
        <taxon>Hologalegina</taxon>
        <taxon>IRL clade</taxon>
        <taxon>Trifolieae</taxon>
        <taxon>Medicago</taxon>
    </lineage>
</organism>
<dbReference type="Proteomes" id="UP000265566">
    <property type="component" value="Chromosome 1"/>
</dbReference>
<evidence type="ECO:0000313" key="2">
    <source>
        <dbReference type="Proteomes" id="UP000265566"/>
    </source>
</evidence>
<name>A0A396JWQ2_MEDTR</name>
<dbReference type="EMBL" id="PSQE01000001">
    <property type="protein sequence ID" value="RHN80615.1"/>
    <property type="molecule type" value="Genomic_DNA"/>
</dbReference>
<evidence type="ECO:0000313" key="1">
    <source>
        <dbReference type="EMBL" id="RHN80615.1"/>
    </source>
</evidence>
<reference evidence="2" key="1">
    <citation type="journal article" date="2018" name="Nat. Plants">
        <title>Whole-genome landscape of Medicago truncatula symbiotic genes.</title>
        <authorList>
            <person name="Pecrix Y."/>
            <person name="Staton S.E."/>
            <person name="Sallet E."/>
            <person name="Lelandais-Briere C."/>
            <person name="Moreau S."/>
            <person name="Carrere S."/>
            <person name="Blein T."/>
            <person name="Jardinaud M.F."/>
            <person name="Latrasse D."/>
            <person name="Zouine M."/>
            <person name="Zahm M."/>
            <person name="Kreplak J."/>
            <person name="Mayjonade B."/>
            <person name="Satge C."/>
            <person name="Perez M."/>
            <person name="Cauet S."/>
            <person name="Marande W."/>
            <person name="Chantry-Darmon C."/>
            <person name="Lopez-Roques C."/>
            <person name="Bouchez O."/>
            <person name="Berard A."/>
            <person name="Debelle F."/>
            <person name="Munos S."/>
            <person name="Bendahmane A."/>
            <person name="Berges H."/>
            <person name="Niebel A."/>
            <person name="Buitink J."/>
            <person name="Frugier F."/>
            <person name="Benhamed M."/>
            <person name="Crespi M."/>
            <person name="Gouzy J."/>
            <person name="Gamas P."/>
        </authorList>
    </citation>
    <scope>NUCLEOTIDE SEQUENCE [LARGE SCALE GENOMIC DNA]</scope>
    <source>
        <strain evidence="2">cv. Jemalong A17</strain>
    </source>
</reference>
<proteinExistence type="predicted"/>
<protein>
    <submittedName>
        <fullName evidence="1">Uncharacterized protein</fullName>
    </submittedName>
</protein>
<dbReference type="AlphaFoldDB" id="A0A396JWQ2"/>